<feature type="signal peptide" evidence="2">
    <location>
        <begin position="1"/>
        <end position="24"/>
    </location>
</feature>
<sequence>MHYRQFVINLLTVGLLLFNLKAHASTSNEVSISNNSKYRYIKANGLPDHDHGQFPNRGNPHRVSAQSYQFRVTLHPKLTERVQPTGRYTFGVAINGVPFDPGSAEYWKNDRSTGWRREALNVPGKLGMDHHNAHVQPTGAYHYHGLPHGLLEKTSPNQHSPLIGYAADGFPIYARYGYRDSDNPRSSIRELTSSYVLKTGNRKSNEPAGPYDGTYNRDYEYRKSHGDLDECNGRTGVTPEYPDGTYYYVITTDYPYVPRCFRGTPDDTFRKRGMGRQRPGNRPQGHPRHNGPPPPIREPRF</sequence>
<evidence type="ECO:0000313" key="5">
    <source>
        <dbReference type="Proteomes" id="UP001500604"/>
    </source>
</evidence>
<keyword evidence="5" id="KW-1185">Reference proteome</keyword>
<evidence type="ECO:0000313" key="4">
    <source>
        <dbReference type="EMBL" id="GAA4649696.1"/>
    </source>
</evidence>
<proteinExistence type="predicted"/>
<reference evidence="5" key="1">
    <citation type="journal article" date="2019" name="Int. J. Syst. Evol. Microbiol.">
        <title>The Global Catalogue of Microorganisms (GCM) 10K type strain sequencing project: providing services to taxonomists for standard genome sequencing and annotation.</title>
        <authorList>
            <consortium name="The Broad Institute Genomics Platform"/>
            <consortium name="The Broad Institute Genome Sequencing Center for Infectious Disease"/>
            <person name="Wu L."/>
            <person name="Ma J."/>
        </authorList>
    </citation>
    <scope>NUCLEOTIDE SEQUENCE [LARGE SCALE GENOMIC DNA]</scope>
    <source>
        <strain evidence="5">JCM 17805</strain>
    </source>
</reference>
<dbReference type="Proteomes" id="UP001500604">
    <property type="component" value="Unassembled WGS sequence"/>
</dbReference>
<dbReference type="EMBL" id="BAABFL010000264">
    <property type="protein sequence ID" value="GAA4649696.1"/>
    <property type="molecule type" value="Genomic_DNA"/>
</dbReference>
<gene>
    <name evidence="4" type="ORF">GCM10023116_19750</name>
</gene>
<dbReference type="RefSeq" id="WP_345195664.1">
    <property type="nucleotide sequence ID" value="NZ_BAABFL010000264.1"/>
</dbReference>
<name>A0ABP8V1P2_9GAMM</name>
<accession>A0ABP8V1P2</accession>
<evidence type="ECO:0000259" key="3">
    <source>
        <dbReference type="Pfam" id="PF14240"/>
    </source>
</evidence>
<dbReference type="InterPro" id="IPR025924">
    <property type="entry name" value="YHYH_dom"/>
</dbReference>
<comment type="caution">
    <text evidence="4">The sequence shown here is derived from an EMBL/GenBank/DDBJ whole genome shotgun (WGS) entry which is preliminary data.</text>
</comment>
<keyword evidence="2" id="KW-0732">Signal</keyword>
<feature type="region of interest" description="Disordered" evidence="1">
    <location>
        <begin position="261"/>
        <end position="301"/>
    </location>
</feature>
<evidence type="ECO:0000256" key="1">
    <source>
        <dbReference type="SAM" id="MobiDB-lite"/>
    </source>
</evidence>
<protein>
    <recommendedName>
        <fullName evidence="3">YHYH domain-containing protein</fullName>
    </recommendedName>
</protein>
<evidence type="ECO:0000256" key="2">
    <source>
        <dbReference type="SAM" id="SignalP"/>
    </source>
</evidence>
<dbReference type="Pfam" id="PF14240">
    <property type="entry name" value="YHYH"/>
    <property type="match status" value="1"/>
</dbReference>
<feature type="compositionally biased region" description="Pro residues" evidence="1">
    <location>
        <begin position="290"/>
        <end position="301"/>
    </location>
</feature>
<organism evidence="4 5">
    <name type="scientific">Kistimonas scapharcae</name>
    <dbReference type="NCBI Taxonomy" id="1036133"/>
    <lineage>
        <taxon>Bacteria</taxon>
        <taxon>Pseudomonadati</taxon>
        <taxon>Pseudomonadota</taxon>
        <taxon>Gammaproteobacteria</taxon>
        <taxon>Oceanospirillales</taxon>
        <taxon>Endozoicomonadaceae</taxon>
        <taxon>Kistimonas</taxon>
    </lineage>
</organism>
<feature type="region of interest" description="Disordered" evidence="1">
    <location>
        <begin position="198"/>
        <end position="217"/>
    </location>
</feature>
<feature type="domain" description="YHYH" evidence="3">
    <location>
        <begin position="69"/>
        <end position="263"/>
    </location>
</feature>
<feature type="chain" id="PRO_5045235629" description="YHYH domain-containing protein" evidence="2">
    <location>
        <begin position="25"/>
        <end position="301"/>
    </location>
</feature>